<dbReference type="EC" id="2.6.1.-" evidence="6"/>
<reference evidence="8 9" key="1">
    <citation type="submission" date="2010-09" db="EMBL/GenBank/DDBJ databases">
        <authorList>
            <person name="Weinstock G."/>
            <person name="Sodergren E."/>
            <person name="Clifton S."/>
            <person name="Fulton L."/>
            <person name="Fulton B."/>
            <person name="Courtney L."/>
            <person name="Fronick C."/>
            <person name="Harrison M."/>
            <person name="Strong C."/>
            <person name="Farmer C."/>
            <person name="Delahaunty K."/>
            <person name="Markovic C."/>
            <person name="Hall O."/>
            <person name="Minx P."/>
            <person name="Tomlinson C."/>
            <person name="Mitreva M."/>
            <person name="Hou S."/>
            <person name="Chen J."/>
            <person name="Wollam A."/>
            <person name="Pepin K.H."/>
            <person name="Johnson M."/>
            <person name="Bhonagiri V."/>
            <person name="Zhang X."/>
            <person name="Suruliraj S."/>
            <person name="Warren W."/>
            <person name="Chinwalla A."/>
            <person name="Mardis E.R."/>
            <person name="Wilson R.K."/>
        </authorList>
    </citation>
    <scope>NUCLEOTIDE SEQUENCE [LARGE SCALE GENOMIC DNA]</scope>
    <source>
        <strain evidence="8 9">TX0630</strain>
    </source>
</reference>
<dbReference type="InterPro" id="IPR004838">
    <property type="entry name" value="NHTrfase_class1_PyrdxlP-BS"/>
</dbReference>
<dbReference type="InterPro" id="IPR015424">
    <property type="entry name" value="PyrdxlP-dep_Trfase"/>
</dbReference>
<name>A0ABC9P794_ENTFL</name>
<evidence type="ECO:0000313" key="8">
    <source>
        <dbReference type="EMBL" id="EFU90880.1"/>
    </source>
</evidence>
<dbReference type="SUPFAM" id="SSF53383">
    <property type="entry name" value="PLP-dependent transferases"/>
    <property type="match status" value="1"/>
</dbReference>
<evidence type="ECO:0000256" key="4">
    <source>
        <dbReference type="ARBA" id="ARBA00022679"/>
    </source>
</evidence>
<protein>
    <recommendedName>
        <fullName evidence="6">Aminotransferase</fullName>
        <ecNumber evidence="6">2.6.1.-</ecNumber>
    </recommendedName>
</protein>
<gene>
    <name evidence="8" type="ORF">HMPREF9511_01111</name>
</gene>
<proteinExistence type="inferred from homology"/>
<dbReference type="InterPro" id="IPR015421">
    <property type="entry name" value="PyrdxlP-dep_Trfase_major"/>
</dbReference>
<dbReference type="Proteomes" id="UP000004933">
    <property type="component" value="Unassembled WGS sequence"/>
</dbReference>
<evidence type="ECO:0000313" key="9">
    <source>
        <dbReference type="Proteomes" id="UP000004933"/>
    </source>
</evidence>
<sequence>MNVSNRAQKLTPSVTLAAAAKAKALKAKGVDVLSLTVGEPDFVTPKNIQKAAIASIEDGRASYYTPSGGIPELKQAIVSYVEREYQLRYQPKQVIVTDGAKYALYLLFQAILNVGDEVIIPVPYWVSYGEQVKLAEGKPVFVSSTQEQSFKVSVAQLEAVRTDKTKAIILNSPSNPTGVIYTEEELRQIGEWAVAHNILIIADDIYGRLVYNGHRFTPIATISEAIRQQTIIINGVSKTYAMTGWRIGFAVGDEKIIQAMTQLASQSTSNPVAVSQYAAIEALTGEQSTVEDMRQAFEKRLNHIYPKVAALPGVSLIKPEGAFYLFPNVKKTLEICGYDNVTNWVEDLLQEAHVALVTGEGFGAPEHVRMSYATDLMTLEKAIERMNDFIEKKRIQHNA</sequence>
<evidence type="ECO:0000259" key="7">
    <source>
        <dbReference type="Pfam" id="PF00155"/>
    </source>
</evidence>
<dbReference type="CDD" id="cd00609">
    <property type="entry name" value="AAT_like"/>
    <property type="match status" value="1"/>
</dbReference>
<dbReference type="Gene3D" id="3.40.640.10">
    <property type="entry name" value="Type I PLP-dependent aspartate aminotransferase-like (Major domain)"/>
    <property type="match status" value="1"/>
</dbReference>
<dbReference type="GO" id="GO:0008483">
    <property type="term" value="F:transaminase activity"/>
    <property type="evidence" value="ECO:0007669"/>
    <property type="project" value="UniProtKB-KW"/>
</dbReference>
<dbReference type="Gene3D" id="3.90.1150.10">
    <property type="entry name" value="Aspartate Aminotransferase, domain 1"/>
    <property type="match status" value="1"/>
</dbReference>
<comment type="similarity">
    <text evidence="2 6">Belongs to the class-I pyridoxal-phosphate-dependent aminotransferase family.</text>
</comment>
<dbReference type="Pfam" id="PF00155">
    <property type="entry name" value="Aminotran_1_2"/>
    <property type="match status" value="1"/>
</dbReference>
<keyword evidence="3 6" id="KW-0032">Aminotransferase</keyword>
<dbReference type="PRINTS" id="PR00753">
    <property type="entry name" value="ACCSYNTHASE"/>
</dbReference>
<keyword evidence="4 6" id="KW-0808">Transferase</keyword>
<organism evidence="8 9">
    <name type="scientific">Enterococcus faecalis TX0630</name>
    <dbReference type="NCBI Taxonomy" id="749508"/>
    <lineage>
        <taxon>Bacteria</taxon>
        <taxon>Bacillati</taxon>
        <taxon>Bacillota</taxon>
        <taxon>Bacilli</taxon>
        <taxon>Lactobacillales</taxon>
        <taxon>Enterococcaceae</taxon>
        <taxon>Enterococcus</taxon>
    </lineage>
</organism>
<evidence type="ECO:0000256" key="3">
    <source>
        <dbReference type="ARBA" id="ARBA00022576"/>
    </source>
</evidence>
<accession>A0ABC9P794</accession>
<evidence type="ECO:0000256" key="5">
    <source>
        <dbReference type="ARBA" id="ARBA00022898"/>
    </source>
</evidence>
<keyword evidence="5" id="KW-0663">Pyridoxal phosphate</keyword>
<feature type="domain" description="Aminotransferase class I/classII large" evidence="7">
    <location>
        <begin position="31"/>
        <end position="385"/>
    </location>
</feature>
<evidence type="ECO:0000256" key="1">
    <source>
        <dbReference type="ARBA" id="ARBA00001933"/>
    </source>
</evidence>
<dbReference type="InterPro" id="IPR050596">
    <property type="entry name" value="AspAT/PAT-like"/>
</dbReference>
<evidence type="ECO:0000256" key="2">
    <source>
        <dbReference type="ARBA" id="ARBA00007441"/>
    </source>
</evidence>
<dbReference type="InterPro" id="IPR015422">
    <property type="entry name" value="PyrdxlP-dep_Trfase_small"/>
</dbReference>
<dbReference type="PROSITE" id="PS00105">
    <property type="entry name" value="AA_TRANSFER_CLASS_1"/>
    <property type="match status" value="1"/>
</dbReference>
<dbReference type="PANTHER" id="PTHR46383:SF1">
    <property type="entry name" value="ASPARTATE AMINOTRANSFERASE"/>
    <property type="match status" value="1"/>
</dbReference>
<comment type="cofactor">
    <cofactor evidence="1 6">
        <name>pyridoxal 5'-phosphate</name>
        <dbReference type="ChEBI" id="CHEBI:597326"/>
    </cofactor>
</comment>
<dbReference type="RefSeq" id="WP_002380558.1">
    <property type="nucleotide sequence ID" value="NZ_GL454791.1"/>
</dbReference>
<dbReference type="InterPro" id="IPR004839">
    <property type="entry name" value="Aminotransferase_I/II_large"/>
</dbReference>
<dbReference type="PANTHER" id="PTHR46383">
    <property type="entry name" value="ASPARTATE AMINOTRANSFERASE"/>
    <property type="match status" value="1"/>
</dbReference>
<comment type="caution">
    <text evidence="8">The sequence shown here is derived from an EMBL/GenBank/DDBJ whole genome shotgun (WGS) entry which is preliminary data.</text>
</comment>
<dbReference type="EMBL" id="AEBE01000037">
    <property type="protein sequence ID" value="EFU90880.1"/>
    <property type="molecule type" value="Genomic_DNA"/>
</dbReference>
<evidence type="ECO:0000256" key="6">
    <source>
        <dbReference type="RuleBase" id="RU000481"/>
    </source>
</evidence>
<dbReference type="FunFam" id="3.40.640.10:FF:000033">
    <property type="entry name" value="Aspartate aminotransferase"/>
    <property type="match status" value="1"/>
</dbReference>
<dbReference type="AlphaFoldDB" id="A0ABC9P794"/>